<keyword evidence="4" id="KW-0201">Cytochrome c-type biogenesis</keyword>
<name>A0A5N3P573_9HYPH</name>
<evidence type="ECO:0000256" key="3">
    <source>
        <dbReference type="ARBA" id="ARBA00022692"/>
    </source>
</evidence>
<evidence type="ECO:0000256" key="7">
    <source>
        <dbReference type="SAM" id="Phobius"/>
    </source>
</evidence>
<feature type="transmembrane region" description="Helical" evidence="7">
    <location>
        <begin position="207"/>
        <end position="231"/>
    </location>
</feature>
<dbReference type="Pfam" id="PF02683">
    <property type="entry name" value="DsbD_TM"/>
    <property type="match status" value="1"/>
</dbReference>
<keyword evidence="6 7" id="KW-0472">Membrane</keyword>
<feature type="transmembrane region" description="Helical" evidence="7">
    <location>
        <begin position="6"/>
        <end position="31"/>
    </location>
</feature>
<dbReference type="GO" id="GO:0016020">
    <property type="term" value="C:membrane"/>
    <property type="evidence" value="ECO:0007669"/>
    <property type="project" value="UniProtKB-SubCell"/>
</dbReference>
<evidence type="ECO:0000256" key="2">
    <source>
        <dbReference type="ARBA" id="ARBA00006143"/>
    </source>
</evidence>
<comment type="subcellular location">
    <subcellularLocation>
        <location evidence="1">Membrane</location>
        <topology evidence="1">Multi-pass membrane protein</topology>
    </subcellularLocation>
</comment>
<dbReference type="EMBL" id="VCMV01000055">
    <property type="protein sequence ID" value="KAB0264855.1"/>
    <property type="molecule type" value="Genomic_DNA"/>
</dbReference>
<dbReference type="AlphaFoldDB" id="A0A5N3P573"/>
<dbReference type="PANTHER" id="PTHR31272">
    <property type="entry name" value="CYTOCHROME C-TYPE BIOGENESIS PROTEIN HI_1454-RELATED"/>
    <property type="match status" value="1"/>
</dbReference>
<keyword evidence="3 7" id="KW-0812">Transmembrane</keyword>
<dbReference type="InterPro" id="IPR003834">
    <property type="entry name" value="Cyt_c_assmbl_TM_dom"/>
</dbReference>
<evidence type="ECO:0000256" key="1">
    <source>
        <dbReference type="ARBA" id="ARBA00004141"/>
    </source>
</evidence>
<accession>A0A5N3P573</accession>
<dbReference type="Proteomes" id="UP000325684">
    <property type="component" value="Unassembled WGS sequence"/>
</dbReference>
<proteinExistence type="inferred from homology"/>
<evidence type="ECO:0000259" key="8">
    <source>
        <dbReference type="Pfam" id="PF02683"/>
    </source>
</evidence>
<keyword evidence="10" id="KW-1185">Reference proteome</keyword>
<protein>
    <submittedName>
        <fullName evidence="9">Cytochrome c biogenesis protein CcdA</fullName>
    </submittedName>
</protein>
<dbReference type="GO" id="GO:0017004">
    <property type="term" value="P:cytochrome complex assembly"/>
    <property type="evidence" value="ECO:0007669"/>
    <property type="project" value="UniProtKB-KW"/>
</dbReference>
<dbReference type="RefSeq" id="WP_150948295.1">
    <property type="nucleotide sequence ID" value="NZ_VCMV01000055.1"/>
</dbReference>
<feature type="transmembrane region" description="Helical" evidence="7">
    <location>
        <begin position="165"/>
        <end position="186"/>
    </location>
</feature>
<dbReference type="OrthoDB" id="9803065at2"/>
<dbReference type="PANTHER" id="PTHR31272:SF4">
    <property type="entry name" value="CYTOCHROME C-TYPE BIOGENESIS PROTEIN HI_1454-RELATED"/>
    <property type="match status" value="1"/>
</dbReference>
<feature type="transmembrane region" description="Helical" evidence="7">
    <location>
        <begin position="87"/>
        <end position="107"/>
    </location>
</feature>
<evidence type="ECO:0000313" key="10">
    <source>
        <dbReference type="Proteomes" id="UP000325684"/>
    </source>
</evidence>
<gene>
    <name evidence="9" type="ORF">FEZ63_21210</name>
</gene>
<feature type="transmembrane region" description="Helical" evidence="7">
    <location>
        <begin position="127"/>
        <end position="153"/>
    </location>
</feature>
<feature type="transmembrane region" description="Helical" evidence="7">
    <location>
        <begin position="52"/>
        <end position="75"/>
    </location>
</feature>
<feature type="domain" description="Cytochrome C biogenesis protein transmembrane" evidence="8">
    <location>
        <begin position="6"/>
        <end position="212"/>
    </location>
</feature>
<evidence type="ECO:0000256" key="4">
    <source>
        <dbReference type="ARBA" id="ARBA00022748"/>
    </source>
</evidence>
<dbReference type="InterPro" id="IPR051790">
    <property type="entry name" value="Cytochrome_c-biogenesis_DsbD"/>
</dbReference>
<comment type="similarity">
    <text evidence="2">Belongs to the DsbD family.</text>
</comment>
<organism evidence="9 10">
    <name type="scientific">Microvirga brassicacearum</name>
    <dbReference type="NCBI Taxonomy" id="2580413"/>
    <lineage>
        <taxon>Bacteria</taxon>
        <taxon>Pseudomonadati</taxon>
        <taxon>Pseudomonadota</taxon>
        <taxon>Alphaproteobacteria</taxon>
        <taxon>Hyphomicrobiales</taxon>
        <taxon>Methylobacteriaceae</taxon>
        <taxon>Microvirga</taxon>
    </lineage>
</organism>
<sequence>MLTVSLPAAAVGGLISFLSPCVLPLVPPYLSYLAGTTFDQLNGGEAAVRRRAILAALLFVAGFSTVFVLLGATASALGQVVRQYLDVLSTIAGIAIIVMGLHFLGLFRIGLLYREARLNVDRPMGLWGAYVMGLAFAFGWTPCIGPVLAAILAVAGSEASVSRGALLLAAYSVGLGIPFLLAAFAMRPFIALMKRMRSHFGAIEKTMGALLVLTGIAFLTGWITTASFWLLETFPALGRLG</sequence>
<evidence type="ECO:0000313" key="9">
    <source>
        <dbReference type="EMBL" id="KAB0264855.1"/>
    </source>
</evidence>
<evidence type="ECO:0000256" key="6">
    <source>
        <dbReference type="ARBA" id="ARBA00023136"/>
    </source>
</evidence>
<keyword evidence="5 7" id="KW-1133">Transmembrane helix</keyword>
<evidence type="ECO:0000256" key="5">
    <source>
        <dbReference type="ARBA" id="ARBA00022989"/>
    </source>
</evidence>
<reference evidence="9 10" key="1">
    <citation type="journal article" date="2019" name="Microorganisms">
        <title>Genome Insights into the Novel Species Microvirga brassicacearum, a Rapeseed Endophyte with Biotechnological Potential.</title>
        <authorList>
            <person name="Jimenez-Gomez A."/>
            <person name="Saati-Santamaria Z."/>
            <person name="Igual J.M."/>
            <person name="Rivas R."/>
            <person name="Mateos P.F."/>
            <person name="Garcia-Fraile P."/>
        </authorList>
    </citation>
    <scope>NUCLEOTIDE SEQUENCE [LARGE SCALE GENOMIC DNA]</scope>
    <source>
        <strain evidence="9 10">CDVBN77</strain>
    </source>
</reference>
<comment type="caution">
    <text evidence="9">The sequence shown here is derived from an EMBL/GenBank/DDBJ whole genome shotgun (WGS) entry which is preliminary data.</text>
</comment>